<evidence type="ECO:0000259" key="9">
    <source>
        <dbReference type="Pfam" id="PF25147"/>
    </source>
</evidence>
<keyword evidence="6 7" id="KW-0472">Membrane</keyword>
<evidence type="ECO:0000256" key="2">
    <source>
        <dbReference type="ARBA" id="ARBA00022692"/>
    </source>
</evidence>
<feature type="signal peptide" evidence="8">
    <location>
        <begin position="1"/>
        <end position="21"/>
    </location>
</feature>
<keyword evidence="4" id="KW-0256">Endoplasmic reticulum</keyword>
<dbReference type="PANTHER" id="PTHR12640">
    <property type="entry name" value="RIBOPHORIN II"/>
    <property type="match status" value="1"/>
</dbReference>
<comment type="caution">
    <text evidence="10">The sequence shown here is derived from an EMBL/GenBank/DDBJ whole genome shotgun (WGS) entry which is preliminary data.</text>
</comment>
<evidence type="ECO:0000256" key="4">
    <source>
        <dbReference type="ARBA" id="ARBA00022824"/>
    </source>
</evidence>
<dbReference type="InterPro" id="IPR056790">
    <property type="entry name" value="Ribophorin_II_C"/>
</dbReference>
<feature type="chain" id="PRO_5045557471" description="Ribophorin II C-terminal domain-containing protein" evidence="8">
    <location>
        <begin position="22"/>
        <end position="317"/>
    </location>
</feature>
<evidence type="ECO:0000256" key="6">
    <source>
        <dbReference type="ARBA" id="ARBA00023136"/>
    </source>
</evidence>
<evidence type="ECO:0000256" key="8">
    <source>
        <dbReference type="SAM" id="SignalP"/>
    </source>
</evidence>
<dbReference type="Proteomes" id="UP001583172">
    <property type="component" value="Unassembled WGS sequence"/>
</dbReference>
<name>A0ABR3VI77_HUMIN</name>
<organism evidence="10 11">
    <name type="scientific">Humicola insolens</name>
    <name type="common">Soft-rot fungus</name>
    <dbReference type="NCBI Taxonomy" id="85995"/>
    <lineage>
        <taxon>Eukaryota</taxon>
        <taxon>Fungi</taxon>
        <taxon>Dikarya</taxon>
        <taxon>Ascomycota</taxon>
        <taxon>Pezizomycotina</taxon>
        <taxon>Sordariomycetes</taxon>
        <taxon>Sordariomycetidae</taxon>
        <taxon>Sordariales</taxon>
        <taxon>Chaetomiaceae</taxon>
        <taxon>Mycothermus</taxon>
    </lineage>
</organism>
<dbReference type="Pfam" id="PF25147">
    <property type="entry name" value="Ribophorin_II_C"/>
    <property type="match status" value="1"/>
</dbReference>
<evidence type="ECO:0000256" key="5">
    <source>
        <dbReference type="ARBA" id="ARBA00022989"/>
    </source>
</evidence>
<dbReference type="EMBL" id="JAZGSY010000070">
    <property type="protein sequence ID" value="KAL1841583.1"/>
    <property type="molecule type" value="Genomic_DNA"/>
</dbReference>
<sequence length="317" mass="34192">MRLTRSIASALLLFSAGVAQAASAWGFDEGSLQIVAKKSGDSVKEKLDPKAPLAKPVTLGSLDTLKLGLTAKDSGKGKRPHQAFLVLQEQDSGLEAPFPMMVKESGKAAVQITHKDLPVQFLVAKKPLKASIVLASFGASQGFNAPAFEVKLEIDPNAPAPKYEKPLRYGKQPEIHHIFRPDPQSPPKVVSLFFTLLVVAALPALLIGWAVLGGNVKHLSTAFSRAPISHATFFGSIVAMEFVFFLYYTTWNLFQVLPVMAAVAAVTVLSGTKALGEVQARRHLNTLLAVNTRLLPLVPTSVLRNSGQDPVTYDMRF</sequence>
<proteinExistence type="predicted"/>
<keyword evidence="11" id="KW-1185">Reference proteome</keyword>
<evidence type="ECO:0000256" key="1">
    <source>
        <dbReference type="ARBA" id="ARBA00004477"/>
    </source>
</evidence>
<keyword evidence="5 7" id="KW-1133">Transmembrane helix</keyword>
<dbReference type="InterPro" id="IPR008814">
    <property type="entry name" value="Swp1"/>
</dbReference>
<evidence type="ECO:0000313" key="11">
    <source>
        <dbReference type="Proteomes" id="UP001583172"/>
    </source>
</evidence>
<dbReference type="PANTHER" id="PTHR12640:SF0">
    <property type="entry name" value="DOLICHYL-DIPHOSPHOOLIGOSACCHARIDE--PROTEIN GLYCOSYLTRANSFERASE SUBUNIT 2"/>
    <property type="match status" value="1"/>
</dbReference>
<protein>
    <recommendedName>
        <fullName evidence="9">Ribophorin II C-terminal domain-containing protein</fullName>
    </recommendedName>
</protein>
<evidence type="ECO:0000256" key="7">
    <source>
        <dbReference type="SAM" id="Phobius"/>
    </source>
</evidence>
<feature type="domain" description="Ribophorin II C-terminal" evidence="9">
    <location>
        <begin position="179"/>
        <end position="282"/>
    </location>
</feature>
<keyword evidence="2 7" id="KW-0812">Transmembrane</keyword>
<gene>
    <name evidence="10" type="ORF">VTJ49DRAFT_6893</name>
</gene>
<feature type="transmembrane region" description="Helical" evidence="7">
    <location>
        <begin position="253"/>
        <end position="272"/>
    </location>
</feature>
<accession>A0ABR3VI77</accession>
<comment type="subcellular location">
    <subcellularLocation>
        <location evidence="1">Endoplasmic reticulum membrane</location>
        <topology evidence="1">Multi-pass membrane protein</topology>
    </subcellularLocation>
</comment>
<feature type="transmembrane region" description="Helical" evidence="7">
    <location>
        <begin position="228"/>
        <end position="247"/>
    </location>
</feature>
<reference evidence="10 11" key="1">
    <citation type="journal article" date="2024" name="Commun. Biol.">
        <title>Comparative genomic analysis of thermophilic fungi reveals convergent evolutionary adaptations and gene losses.</title>
        <authorList>
            <person name="Steindorff A.S."/>
            <person name="Aguilar-Pontes M.V."/>
            <person name="Robinson A.J."/>
            <person name="Andreopoulos B."/>
            <person name="LaButti K."/>
            <person name="Kuo A."/>
            <person name="Mondo S."/>
            <person name="Riley R."/>
            <person name="Otillar R."/>
            <person name="Haridas S."/>
            <person name="Lipzen A."/>
            <person name="Grimwood J."/>
            <person name="Schmutz J."/>
            <person name="Clum A."/>
            <person name="Reid I.D."/>
            <person name="Moisan M.C."/>
            <person name="Butler G."/>
            <person name="Nguyen T.T.M."/>
            <person name="Dewar K."/>
            <person name="Conant G."/>
            <person name="Drula E."/>
            <person name="Henrissat B."/>
            <person name="Hansel C."/>
            <person name="Singer S."/>
            <person name="Hutchinson M.I."/>
            <person name="de Vries R.P."/>
            <person name="Natvig D.O."/>
            <person name="Powell A.J."/>
            <person name="Tsang A."/>
            <person name="Grigoriev I.V."/>
        </authorList>
    </citation>
    <scope>NUCLEOTIDE SEQUENCE [LARGE SCALE GENOMIC DNA]</scope>
    <source>
        <strain evidence="10 11">CBS 620.91</strain>
    </source>
</reference>
<feature type="transmembrane region" description="Helical" evidence="7">
    <location>
        <begin position="189"/>
        <end position="216"/>
    </location>
</feature>
<keyword evidence="3 8" id="KW-0732">Signal</keyword>
<evidence type="ECO:0000256" key="3">
    <source>
        <dbReference type="ARBA" id="ARBA00022729"/>
    </source>
</evidence>
<evidence type="ECO:0000313" key="10">
    <source>
        <dbReference type="EMBL" id="KAL1841583.1"/>
    </source>
</evidence>